<keyword evidence="3" id="KW-1185">Reference proteome</keyword>
<evidence type="ECO:0000256" key="1">
    <source>
        <dbReference type="SAM" id="MobiDB-lite"/>
    </source>
</evidence>
<accession>A0A841H524</accession>
<dbReference type="EMBL" id="JACHIA010000020">
    <property type="protein sequence ID" value="MBB6072986.1"/>
    <property type="molecule type" value="Genomic_DNA"/>
</dbReference>
<gene>
    <name evidence="2" type="ORF">HNQ61_004652</name>
</gene>
<reference evidence="2 3" key="1">
    <citation type="submission" date="2020-08" db="EMBL/GenBank/DDBJ databases">
        <title>Genomic Encyclopedia of Type Strains, Phase IV (KMG-IV): sequencing the most valuable type-strain genomes for metagenomic binning, comparative biology and taxonomic classification.</title>
        <authorList>
            <person name="Goeker M."/>
        </authorList>
    </citation>
    <scope>NUCLEOTIDE SEQUENCE [LARGE SCALE GENOMIC DNA]</scope>
    <source>
        <strain evidence="2 3">DSM 29007</strain>
    </source>
</reference>
<dbReference type="AlphaFoldDB" id="A0A841H524"/>
<evidence type="ECO:0000313" key="2">
    <source>
        <dbReference type="EMBL" id="MBB6072986.1"/>
    </source>
</evidence>
<proteinExistence type="predicted"/>
<protein>
    <submittedName>
        <fullName evidence="2">Uncharacterized protein</fullName>
    </submittedName>
</protein>
<dbReference type="Proteomes" id="UP000582837">
    <property type="component" value="Unassembled WGS sequence"/>
</dbReference>
<sequence>MELLKSCPFRSDPLLNPGLSPPCSWTASSESTGDLRGVSYAAPEQGTTELEWMGGAIQRDREPATGLRLCQISGDFQERGRGMRSRSAVALCAGMLMGGCLGRRNPECAAPDGQPGSIRIVQGAPYREAGEGMGSLVIRATRVRDQTAGLQKVIVSLHADPRVSNPDESLRRSGMDGAGIVRWDSIPAGTYGVFARAIGHDGLRGRIVVRAGHVDTVQAALRGRTRCAAPNSGGVPPPRTGLLEWGPSDHPEINAGS</sequence>
<evidence type="ECO:0000313" key="3">
    <source>
        <dbReference type="Proteomes" id="UP000582837"/>
    </source>
</evidence>
<feature type="compositionally biased region" description="Basic and acidic residues" evidence="1">
    <location>
        <begin position="247"/>
        <end position="257"/>
    </location>
</feature>
<organism evidence="2 3">
    <name type="scientific">Longimicrobium terrae</name>
    <dbReference type="NCBI Taxonomy" id="1639882"/>
    <lineage>
        <taxon>Bacteria</taxon>
        <taxon>Pseudomonadati</taxon>
        <taxon>Gemmatimonadota</taxon>
        <taxon>Longimicrobiia</taxon>
        <taxon>Longimicrobiales</taxon>
        <taxon>Longimicrobiaceae</taxon>
        <taxon>Longimicrobium</taxon>
    </lineage>
</organism>
<comment type="caution">
    <text evidence="2">The sequence shown here is derived from an EMBL/GenBank/DDBJ whole genome shotgun (WGS) entry which is preliminary data.</text>
</comment>
<name>A0A841H524_9BACT</name>
<feature type="region of interest" description="Disordered" evidence="1">
    <location>
        <begin position="227"/>
        <end position="257"/>
    </location>
</feature>